<evidence type="ECO:0000256" key="1">
    <source>
        <dbReference type="SAM" id="Phobius"/>
    </source>
</evidence>
<organism evidence="2">
    <name type="scientific">uncultured Caudovirales phage</name>
    <dbReference type="NCBI Taxonomy" id="2100421"/>
    <lineage>
        <taxon>Viruses</taxon>
        <taxon>Duplodnaviria</taxon>
        <taxon>Heunggongvirae</taxon>
        <taxon>Uroviricota</taxon>
        <taxon>Caudoviricetes</taxon>
        <taxon>Peduoviridae</taxon>
        <taxon>Maltschvirus</taxon>
        <taxon>Maltschvirus maltsch</taxon>
    </lineage>
</organism>
<feature type="transmembrane region" description="Helical" evidence="1">
    <location>
        <begin position="12"/>
        <end position="29"/>
    </location>
</feature>
<keyword evidence="1" id="KW-1133">Transmembrane helix</keyword>
<accession>A0A6J5Q8Q5</accession>
<reference evidence="2" key="1">
    <citation type="submission" date="2020-05" db="EMBL/GenBank/DDBJ databases">
        <authorList>
            <person name="Chiriac C."/>
            <person name="Salcher M."/>
            <person name="Ghai R."/>
            <person name="Kavagutti S V."/>
        </authorList>
    </citation>
    <scope>NUCLEOTIDE SEQUENCE</scope>
</reference>
<keyword evidence="1" id="KW-0812">Transmembrane</keyword>
<evidence type="ECO:0000313" key="2">
    <source>
        <dbReference type="EMBL" id="CAB4177858.1"/>
    </source>
</evidence>
<gene>
    <name evidence="2" type="ORF">UFOVP1004_31</name>
</gene>
<protein>
    <submittedName>
        <fullName evidence="2">Uncharacterized protein</fullName>
    </submittedName>
</protein>
<proteinExistence type="predicted"/>
<name>A0A6J5Q8Q5_9CAUD</name>
<dbReference type="EMBL" id="LR796964">
    <property type="protein sequence ID" value="CAB4177858.1"/>
    <property type="molecule type" value="Genomic_DNA"/>
</dbReference>
<sequence length="85" mass="9459">MAEYFEALDRFGVAVCALIAMGVTAWRVGKWMGPRVDKVVESHVCFVAKVGNQVERQTDCLMVLAKVQEVHGDKLSEIHRKLIGS</sequence>
<keyword evidence="1" id="KW-0472">Membrane</keyword>